<dbReference type="Proteomes" id="UP000559256">
    <property type="component" value="Unassembled WGS sequence"/>
</dbReference>
<keyword evidence="1" id="KW-0507">mRNA processing</keyword>
<keyword evidence="4" id="KW-1185">Reference proteome</keyword>
<dbReference type="EMBL" id="JAACJM010000189">
    <property type="protein sequence ID" value="KAF5339031.1"/>
    <property type="molecule type" value="Genomic_DNA"/>
</dbReference>
<organism evidence="3 4">
    <name type="scientific">Tetrapyrgos nigripes</name>
    <dbReference type="NCBI Taxonomy" id="182062"/>
    <lineage>
        <taxon>Eukaryota</taxon>
        <taxon>Fungi</taxon>
        <taxon>Dikarya</taxon>
        <taxon>Basidiomycota</taxon>
        <taxon>Agaricomycotina</taxon>
        <taxon>Agaricomycetes</taxon>
        <taxon>Agaricomycetidae</taxon>
        <taxon>Agaricales</taxon>
        <taxon>Marasmiineae</taxon>
        <taxon>Marasmiaceae</taxon>
        <taxon>Tetrapyrgos</taxon>
    </lineage>
</organism>
<evidence type="ECO:0000256" key="1">
    <source>
        <dbReference type="ARBA" id="ARBA00022664"/>
    </source>
</evidence>
<dbReference type="OrthoDB" id="3016331at2759"/>
<comment type="caution">
    <text evidence="3">The sequence shown here is derived from an EMBL/GenBank/DDBJ whole genome shotgun (WGS) entry which is preliminary data.</text>
</comment>
<accession>A0A8H5CDF0</accession>
<reference evidence="3 4" key="1">
    <citation type="journal article" date="2020" name="ISME J.">
        <title>Uncovering the hidden diversity of litter-decomposition mechanisms in mushroom-forming fungi.</title>
        <authorList>
            <person name="Floudas D."/>
            <person name="Bentzer J."/>
            <person name="Ahren D."/>
            <person name="Johansson T."/>
            <person name="Persson P."/>
            <person name="Tunlid A."/>
        </authorList>
    </citation>
    <scope>NUCLEOTIDE SEQUENCE [LARGE SCALE GENOMIC DNA]</scope>
    <source>
        <strain evidence="3 4">CBS 291.85</strain>
    </source>
</reference>
<feature type="region of interest" description="Disordered" evidence="2">
    <location>
        <begin position="1"/>
        <end position="29"/>
    </location>
</feature>
<proteinExistence type="predicted"/>
<evidence type="ECO:0000256" key="2">
    <source>
        <dbReference type="SAM" id="MobiDB-lite"/>
    </source>
</evidence>
<dbReference type="GO" id="GO:0006397">
    <property type="term" value="P:mRNA processing"/>
    <property type="evidence" value="ECO:0007669"/>
    <property type="project" value="UniProtKB-KW"/>
</dbReference>
<gene>
    <name evidence="3" type="ORF">D9758_014108</name>
</gene>
<evidence type="ECO:0000313" key="4">
    <source>
        <dbReference type="Proteomes" id="UP000559256"/>
    </source>
</evidence>
<dbReference type="GO" id="GO:0003676">
    <property type="term" value="F:nucleic acid binding"/>
    <property type="evidence" value="ECO:0007669"/>
    <property type="project" value="InterPro"/>
</dbReference>
<feature type="compositionally biased region" description="Low complexity" evidence="2">
    <location>
        <begin position="1"/>
        <end position="14"/>
    </location>
</feature>
<protein>
    <recommendedName>
        <fullName evidence="5">CCHC-type domain-containing protein</fullName>
    </recommendedName>
</protein>
<evidence type="ECO:0008006" key="5">
    <source>
        <dbReference type="Google" id="ProtNLM"/>
    </source>
</evidence>
<name>A0A8H5CDF0_9AGAR</name>
<sequence>MPLTMPPSTAQPSPAVSPPPSTPSPASKDLDFNELIKKLSRMSLDDPNYAPYYFRAVSLNSHIANVFQPPKVVSAAELTSLPPNNFQNNSHVPPSNSFGQRRDPTNNHCWGCGAQDHFSMKCPELNKLVQKGEIKRDLNTWKITWPDGSMLQQRRGETIIEAYKRQKTATPVPPTAPVHLIHVPNAIHQSSSYLIGPSATDEEIAMAFEAH</sequence>
<evidence type="ECO:0000313" key="3">
    <source>
        <dbReference type="EMBL" id="KAF5339031.1"/>
    </source>
</evidence>
<dbReference type="AlphaFoldDB" id="A0A8H5CDF0"/>
<dbReference type="GO" id="GO:0008270">
    <property type="term" value="F:zinc ion binding"/>
    <property type="evidence" value="ECO:0007669"/>
    <property type="project" value="InterPro"/>
</dbReference>
<dbReference type="SUPFAM" id="SSF57756">
    <property type="entry name" value="Retrovirus zinc finger-like domains"/>
    <property type="match status" value="1"/>
</dbReference>
<dbReference type="InterPro" id="IPR036875">
    <property type="entry name" value="Znf_CCHC_sf"/>
</dbReference>